<dbReference type="OrthoDB" id="185373at2759"/>
<feature type="domain" description="Pentatricopeptide repeat-containing protein-mitochondrial" evidence="4">
    <location>
        <begin position="112"/>
        <end position="203"/>
    </location>
</feature>
<dbReference type="Gene3D" id="1.25.40.10">
    <property type="entry name" value="Tetratricopeptide repeat domain"/>
    <property type="match status" value="2"/>
</dbReference>
<feature type="repeat" description="PPR" evidence="3">
    <location>
        <begin position="287"/>
        <end position="321"/>
    </location>
</feature>
<evidence type="ECO:0000259" key="4">
    <source>
        <dbReference type="Pfam" id="PF23276"/>
    </source>
</evidence>
<dbReference type="Pfam" id="PF23276">
    <property type="entry name" value="TPR_24"/>
    <property type="match status" value="1"/>
</dbReference>
<comment type="caution">
    <text evidence="5">The sequence shown here is derived from an EMBL/GenBank/DDBJ whole genome shotgun (WGS) entry which is preliminary data.</text>
</comment>
<dbReference type="PANTHER" id="PTHR47936:SF3">
    <property type="entry name" value="PENTACOTRIPEPTIDE-REPEAT REGION OF PRORP DOMAIN-CONTAINING PROTEIN"/>
    <property type="match status" value="1"/>
</dbReference>
<protein>
    <submittedName>
        <fullName evidence="5">Pentatricopeptide repeat-containing protein</fullName>
    </submittedName>
</protein>
<dbReference type="EMBL" id="JABWDY010033295">
    <property type="protein sequence ID" value="KAF5183524.1"/>
    <property type="molecule type" value="Genomic_DNA"/>
</dbReference>
<evidence type="ECO:0000256" key="2">
    <source>
        <dbReference type="ARBA" id="ARBA00022737"/>
    </source>
</evidence>
<accession>A0A7J6VEL0</accession>
<dbReference type="Proteomes" id="UP000554482">
    <property type="component" value="Unassembled WGS sequence"/>
</dbReference>
<dbReference type="AlphaFoldDB" id="A0A7J6VEL0"/>
<dbReference type="NCBIfam" id="TIGR00756">
    <property type="entry name" value="PPR"/>
    <property type="match status" value="4"/>
</dbReference>
<comment type="similarity">
    <text evidence="1">Belongs to the PPR family. P subfamily.</text>
</comment>
<reference evidence="5 6" key="1">
    <citation type="submission" date="2020-06" db="EMBL/GenBank/DDBJ databases">
        <title>Transcriptomic and genomic resources for Thalictrum thalictroides and T. hernandezii: Facilitating candidate gene discovery in an emerging model plant lineage.</title>
        <authorList>
            <person name="Arias T."/>
            <person name="Riano-Pachon D.M."/>
            <person name="Di Stilio V.S."/>
        </authorList>
    </citation>
    <scope>NUCLEOTIDE SEQUENCE [LARGE SCALE GENOMIC DNA]</scope>
    <source>
        <strain evidence="6">cv. WT478/WT964</strain>
        <tissue evidence="5">Leaves</tissue>
    </source>
</reference>
<sequence length="351" mass="39358">MLLLRKTPLNPTTQITSLLRITSRFFSMHIHRNPRKIDDDEPSSAYYDELITNAGLSGDLTTLHRLFNKRYKDGCFNTSNTFKFLAETDTDITTDLDDLLHILSNLDKGFARKNAFDCLIAHLCKINNIDESLRVIDTMIEKEIGVKACTFHPLLNSLTRKKCFEEAWLILAKMREIGIHIDVEAYNHILTAYCVNGDLMEASMVMEKILEDGLNADSKTYDALVMGACRVGKVEGALVLLRKMEDSGLPTLYSTHAHVIKSLVGLGCFAQGLEFVMAFGGRNKGLDTENFGYLLSCLVRRKRVEEAKLVFGEMEERGLPMGNKLRSEFEKLLSNSETRASSISSPTGTLA</sequence>
<dbReference type="InterPro" id="IPR002885">
    <property type="entry name" value="PPR_rpt"/>
</dbReference>
<gene>
    <name evidence="5" type="ORF">FRX31_026893</name>
</gene>
<feature type="repeat" description="PPR" evidence="3">
    <location>
        <begin position="182"/>
        <end position="216"/>
    </location>
</feature>
<dbReference type="PANTHER" id="PTHR47936">
    <property type="entry name" value="PPR_LONG DOMAIN-CONTAINING PROTEIN"/>
    <property type="match status" value="1"/>
</dbReference>
<dbReference type="InterPro" id="IPR057027">
    <property type="entry name" value="TPR_mt"/>
</dbReference>
<proteinExistence type="inferred from homology"/>
<dbReference type="Pfam" id="PF01535">
    <property type="entry name" value="PPR"/>
    <property type="match status" value="1"/>
</dbReference>
<evidence type="ECO:0000313" key="5">
    <source>
        <dbReference type="EMBL" id="KAF5183524.1"/>
    </source>
</evidence>
<dbReference type="Pfam" id="PF12854">
    <property type="entry name" value="PPR_1"/>
    <property type="match status" value="1"/>
</dbReference>
<organism evidence="5 6">
    <name type="scientific">Thalictrum thalictroides</name>
    <name type="common">Rue-anemone</name>
    <name type="synonym">Anemone thalictroides</name>
    <dbReference type="NCBI Taxonomy" id="46969"/>
    <lineage>
        <taxon>Eukaryota</taxon>
        <taxon>Viridiplantae</taxon>
        <taxon>Streptophyta</taxon>
        <taxon>Embryophyta</taxon>
        <taxon>Tracheophyta</taxon>
        <taxon>Spermatophyta</taxon>
        <taxon>Magnoliopsida</taxon>
        <taxon>Ranunculales</taxon>
        <taxon>Ranunculaceae</taxon>
        <taxon>Thalictroideae</taxon>
        <taxon>Thalictrum</taxon>
    </lineage>
</organism>
<evidence type="ECO:0000256" key="1">
    <source>
        <dbReference type="ARBA" id="ARBA00007626"/>
    </source>
</evidence>
<feature type="repeat" description="PPR" evidence="3">
    <location>
        <begin position="217"/>
        <end position="251"/>
    </location>
</feature>
<dbReference type="PROSITE" id="PS51375">
    <property type="entry name" value="PPR"/>
    <property type="match status" value="3"/>
</dbReference>
<keyword evidence="6" id="KW-1185">Reference proteome</keyword>
<keyword evidence="2" id="KW-0677">Repeat</keyword>
<evidence type="ECO:0000313" key="6">
    <source>
        <dbReference type="Proteomes" id="UP000554482"/>
    </source>
</evidence>
<dbReference type="InterPro" id="IPR011990">
    <property type="entry name" value="TPR-like_helical_dom_sf"/>
</dbReference>
<name>A0A7J6VEL0_THATH</name>
<evidence type="ECO:0000256" key="3">
    <source>
        <dbReference type="PROSITE-ProRule" id="PRU00708"/>
    </source>
</evidence>